<reference evidence="13" key="1">
    <citation type="submission" date="2012-07" db="EMBL/GenBank/DDBJ databases">
        <title>Genome of the Chinese tree shrew, a rising model animal genetically related to primates.</title>
        <authorList>
            <person name="Zhang G."/>
            <person name="Fan Y."/>
            <person name="Yao Y."/>
            <person name="Huang Z."/>
        </authorList>
    </citation>
    <scope>NUCLEOTIDE SEQUENCE [LARGE SCALE GENOMIC DNA]</scope>
</reference>
<evidence type="ECO:0000256" key="5">
    <source>
        <dbReference type="ARBA" id="ARBA00023002"/>
    </source>
</evidence>
<evidence type="ECO:0000313" key="12">
    <source>
        <dbReference type="EMBL" id="ELW72320.1"/>
    </source>
</evidence>
<organism evidence="12 13">
    <name type="scientific">Tupaia chinensis</name>
    <name type="common">Chinese tree shrew</name>
    <name type="synonym">Tupaia belangeri chinensis</name>
    <dbReference type="NCBI Taxonomy" id="246437"/>
    <lineage>
        <taxon>Eukaryota</taxon>
        <taxon>Metazoa</taxon>
        <taxon>Chordata</taxon>
        <taxon>Craniata</taxon>
        <taxon>Vertebrata</taxon>
        <taxon>Euteleostomi</taxon>
        <taxon>Mammalia</taxon>
        <taxon>Eutheria</taxon>
        <taxon>Euarchontoglires</taxon>
        <taxon>Scandentia</taxon>
        <taxon>Tupaiidae</taxon>
        <taxon>Tupaia</taxon>
    </lineage>
</organism>
<evidence type="ECO:0000259" key="11">
    <source>
        <dbReference type="SMART" id="SM01329"/>
    </source>
</evidence>
<evidence type="ECO:0000256" key="6">
    <source>
        <dbReference type="ARBA" id="ARBA00037023"/>
    </source>
</evidence>
<dbReference type="InParanoid" id="L9LB57"/>
<evidence type="ECO:0000256" key="2">
    <source>
        <dbReference type="ARBA" id="ARBA00011525"/>
    </source>
</evidence>
<evidence type="ECO:0000256" key="1">
    <source>
        <dbReference type="ARBA" id="ARBA00007769"/>
    </source>
</evidence>
<dbReference type="Proteomes" id="UP000011518">
    <property type="component" value="Unassembled WGS sequence"/>
</dbReference>
<reference evidence="13" key="2">
    <citation type="journal article" date="2013" name="Nat. Commun.">
        <title>Genome of the Chinese tree shrew.</title>
        <authorList>
            <person name="Fan Y."/>
            <person name="Huang Z.Y."/>
            <person name="Cao C.C."/>
            <person name="Chen C.S."/>
            <person name="Chen Y.X."/>
            <person name="Fan D.D."/>
            <person name="He J."/>
            <person name="Hou H.L."/>
            <person name="Hu L."/>
            <person name="Hu X.T."/>
            <person name="Jiang X.T."/>
            <person name="Lai R."/>
            <person name="Lang Y.S."/>
            <person name="Liang B."/>
            <person name="Liao S.G."/>
            <person name="Mu D."/>
            <person name="Ma Y.Y."/>
            <person name="Niu Y.Y."/>
            <person name="Sun X.Q."/>
            <person name="Xia J.Q."/>
            <person name="Xiao J."/>
            <person name="Xiong Z.Q."/>
            <person name="Xu L."/>
            <person name="Yang L."/>
            <person name="Zhang Y."/>
            <person name="Zhao W."/>
            <person name="Zhao X.D."/>
            <person name="Zheng Y.T."/>
            <person name="Zhou J.M."/>
            <person name="Zhu Y.B."/>
            <person name="Zhang G.J."/>
            <person name="Wang J."/>
            <person name="Yao Y.G."/>
        </authorList>
    </citation>
    <scope>NUCLEOTIDE SEQUENCE [LARGE SCALE GENOMIC DNA]</scope>
</reference>
<evidence type="ECO:0000256" key="7">
    <source>
        <dbReference type="ARBA" id="ARBA00037577"/>
    </source>
</evidence>
<dbReference type="GO" id="GO:0006102">
    <property type="term" value="P:isocitrate metabolic process"/>
    <property type="evidence" value="ECO:0007669"/>
    <property type="project" value="TreeGrafter"/>
</dbReference>
<evidence type="ECO:0000256" key="8">
    <source>
        <dbReference type="ARBA" id="ARBA00040843"/>
    </source>
</evidence>
<dbReference type="GO" id="GO:0004449">
    <property type="term" value="F:isocitrate dehydrogenase (NAD+) activity"/>
    <property type="evidence" value="ECO:0007669"/>
    <property type="project" value="UniProtKB-EC"/>
</dbReference>
<name>L9LB57_TUPCH</name>
<dbReference type="SMART" id="SM01329">
    <property type="entry name" value="Iso_dh"/>
    <property type="match status" value="1"/>
</dbReference>
<sequence>MKRIQWNCGRLIKLIIEGASKCIAEFAFKYAQNKHRSNIMAVTKANIMRMSDGFFSCKNARKLQKTVKILNLMRCTLTCLNMVKDPSQFDVLVMPNLYWDILSNLCAGSIRGLGVTPSGNIEVKGVVIIDSVHWTTLNIANKDTANSMALLLPWSGF</sequence>
<keyword evidence="13" id="KW-1185">Reference proteome</keyword>
<dbReference type="EC" id="1.1.1.41" evidence="3"/>
<dbReference type="AlphaFoldDB" id="L9LB57"/>
<evidence type="ECO:0000313" key="13">
    <source>
        <dbReference type="Proteomes" id="UP000011518"/>
    </source>
</evidence>
<dbReference type="SUPFAM" id="SSF53659">
    <property type="entry name" value="Isocitrate/Isopropylmalate dehydrogenase-like"/>
    <property type="match status" value="1"/>
</dbReference>
<protein>
    <recommendedName>
        <fullName evidence="8">Isocitrate dehydrogenase [NAD] subunit alpha, mitochondrial</fullName>
        <ecNumber evidence="3">1.1.1.41</ecNumber>
    </recommendedName>
    <alternativeName>
        <fullName evidence="10">Isocitric dehydrogenase subunit alpha</fullName>
    </alternativeName>
    <alternativeName>
        <fullName evidence="9">NAD(+)-specific ICDH subunit alpha</fullName>
    </alternativeName>
</protein>
<comment type="function">
    <text evidence="7">Catalytic subunit of the enzyme which catalyzes the decarboxylation of isocitrate (ICT) into alpha-ketoglutarate. The heterodimer composed of the alpha (IDH3A) and beta (IDH3B) subunits and the heterodimer composed of the alpha (IDH3A) and gamma (IDH3G) subunits, have considerable basal activity but the full activity of the heterotetramer (containing two subunits of IDH3A, one of IDH3B and one of IDH3G) requires the assembly and cooperative function of both heterodimers.</text>
</comment>
<dbReference type="InterPro" id="IPR024084">
    <property type="entry name" value="IsoPropMal-DH-like_dom"/>
</dbReference>
<evidence type="ECO:0000256" key="9">
    <source>
        <dbReference type="ARBA" id="ARBA00042642"/>
    </source>
</evidence>
<accession>L9LB57</accession>
<dbReference type="GO" id="GO:0005739">
    <property type="term" value="C:mitochondrion"/>
    <property type="evidence" value="ECO:0007669"/>
    <property type="project" value="TreeGrafter"/>
</dbReference>
<evidence type="ECO:0000256" key="10">
    <source>
        <dbReference type="ARBA" id="ARBA00042862"/>
    </source>
</evidence>
<dbReference type="PANTHER" id="PTHR11835:SF34">
    <property type="entry name" value="ISOCITRATE DEHYDROGENASE [NAD] SUBUNIT ALPHA, MITOCHONDRIAL"/>
    <property type="match status" value="1"/>
</dbReference>
<evidence type="ECO:0000256" key="4">
    <source>
        <dbReference type="ARBA" id="ARBA00022532"/>
    </source>
</evidence>
<dbReference type="PANTHER" id="PTHR11835">
    <property type="entry name" value="DECARBOXYLATING DEHYDROGENASES-ISOCITRATE, ISOPROPYLMALATE, TARTRATE"/>
    <property type="match status" value="1"/>
</dbReference>
<gene>
    <name evidence="12" type="ORF">TREES_T100015528</name>
</gene>
<proteinExistence type="inferred from homology"/>
<evidence type="ECO:0000256" key="3">
    <source>
        <dbReference type="ARBA" id="ARBA00013012"/>
    </source>
</evidence>
<comment type="subunit">
    <text evidence="2">Heterooligomer of subunits alpha (IDH3A), beta (IDH3B), and gamma (IDH3G) in the apparent ratio of 2:1:1. The heterodimer containing one IDH3A and one IDH3B subunit and the heterodimer containing one IDH3A and one IDH3G subunit assemble into a heterotetramer (which contains two subunits of IDH3A, one of IDH3B and one of IDH3G) and further into the heterooctamer.</text>
</comment>
<dbReference type="GO" id="GO:0006099">
    <property type="term" value="P:tricarboxylic acid cycle"/>
    <property type="evidence" value="ECO:0007669"/>
    <property type="project" value="UniProtKB-KW"/>
</dbReference>
<dbReference type="Gene3D" id="3.40.718.10">
    <property type="entry name" value="Isopropylmalate Dehydrogenase"/>
    <property type="match status" value="1"/>
</dbReference>
<dbReference type="STRING" id="246437.L9LB57"/>
<keyword evidence="5" id="KW-0560">Oxidoreductase</keyword>
<comment type="catalytic activity">
    <reaction evidence="6">
        <text>D-threo-isocitrate + NAD(+) = 2-oxoglutarate + CO2 + NADH</text>
        <dbReference type="Rhea" id="RHEA:23632"/>
        <dbReference type="ChEBI" id="CHEBI:15562"/>
        <dbReference type="ChEBI" id="CHEBI:16526"/>
        <dbReference type="ChEBI" id="CHEBI:16810"/>
        <dbReference type="ChEBI" id="CHEBI:57540"/>
        <dbReference type="ChEBI" id="CHEBI:57945"/>
        <dbReference type="EC" id="1.1.1.41"/>
    </reaction>
    <physiologicalReaction direction="left-to-right" evidence="6">
        <dbReference type="Rhea" id="RHEA:23633"/>
    </physiologicalReaction>
</comment>
<dbReference type="Pfam" id="PF00180">
    <property type="entry name" value="Iso_dh"/>
    <property type="match status" value="1"/>
</dbReference>
<comment type="similarity">
    <text evidence="1">Belongs to the isocitrate and isopropylmalate dehydrogenases family.</text>
</comment>
<keyword evidence="4" id="KW-0816">Tricarboxylic acid cycle</keyword>
<feature type="domain" description="Isopropylmalate dehydrogenase-like" evidence="11">
    <location>
        <begin position="2"/>
        <end position="156"/>
    </location>
</feature>
<dbReference type="EMBL" id="KB320426">
    <property type="protein sequence ID" value="ELW72320.1"/>
    <property type="molecule type" value="Genomic_DNA"/>
</dbReference>